<evidence type="ECO:0000313" key="11">
    <source>
        <dbReference type="EMBL" id="MDM0044725.1"/>
    </source>
</evidence>
<evidence type="ECO:0000259" key="10">
    <source>
        <dbReference type="PROSITE" id="PS50113"/>
    </source>
</evidence>
<dbReference type="NCBIfam" id="TIGR00229">
    <property type="entry name" value="sensory_box"/>
    <property type="match status" value="1"/>
</dbReference>
<dbReference type="InterPro" id="IPR013767">
    <property type="entry name" value="PAS_fold"/>
</dbReference>
<dbReference type="InterPro" id="IPR035965">
    <property type="entry name" value="PAS-like_dom_sf"/>
</dbReference>
<dbReference type="SMART" id="SM00388">
    <property type="entry name" value="HisKA"/>
    <property type="match status" value="1"/>
</dbReference>
<protein>
    <recommendedName>
        <fullName evidence="2">histidine kinase</fullName>
        <ecNumber evidence="2">2.7.13.3</ecNumber>
    </recommendedName>
</protein>
<dbReference type="Gene3D" id="3.30.565.10">
    <property type="entry name" value="Histidine kinase-like ATPase, C-terminal domain"/>
    <property type="match status" value="1"/>
</dbReference>
<evidence type="ECO:0000256" key="4">
    <source>
        <dbReference type="ARBA" id="ARBA00022679"/>
    </source>
</evidence>
<dbReference type="PRINTS" id="PR00344">
    <property type="entry name" value="BCTRLSENSOR"/>
</dbReference>
<evidence type="ECO:0000313" key="12">
    <source>
        <dbReference type="Proteomes" id="UP001174908"/>
    </source>
</evidence>
<dbReference type="PANTHER" id="PTHR42878:SF13">
    <property type="entry name" value="HISTIDINE KINASE"/>
    <property type="match status" value="1"/>
</dbReference>
<evidence type="ECO:0000256" key="3">
    <source>
        <dbReference type="ARBA" id="ARBA00022553"/>
    </source>
</evidence>
<dbReference type="InterPro" id="IPR000700">
    <property type="entry name" value="PAS-assoc_C"/>
</dbReference>
<dbReference type="InterPro" id="IPR050351">
    <property type="entry name" value="BphY/WalK/GraS-like"/>
</dbReference>
<dbReference type="GO" id="GO:0016301">
    <property type="term" value="F:kinase activity"/>
    <property type="evidence" value="ECO:0007669"/>
    <property type="project" value="UniProtKB-KW"/>
</dbReference>
<keyword evidence="3" id="KW-0597">Phosphoprotein</keyword>
<feature type="domain" description="Histidine kinase" evidence="8">
    <location>
        <begin position="292"/>
        <end position="505"/>
    </location>
</feature>
<dbReference type="Gene3D" id="1.10.287.130">
    <property type="match status" value="1"/>
</dbReference>
<keyword evidence="5 11" id="KW-0418">Kinase</keyword>
<dbReference type="Pfam" id="PF00512">
    <property type="entry name" value="HisKA"/>
    <property type="match status" value="1"/>
</dbReference>
<dbReference type="Pfam" id="PF00989">
    <property type="entry name" value="PAS"/>
    <property type="match status" value="1"/>
</dbReference>
<dbReference type="SUPFAM" id="SSF47384">
    <property type="entry name" value="Homodimeric domain of signal transducing histidine kinase"/>
    <property type="match status" value="1"/>
</dbReference>
<sequence length="508" mass="55430">MSGLDPALPGVDQLYDQAPCGLALTDTTGLFLKVNRTFCAWVGMQPEDLVGRKRLQDLFTMGGRIFHQTHWLPTLQMQGSLAEVKFDVRHKGGHTIPMLLNAIRHVGDGGAYDQVSMVVAEERNKYERELLGARKRADELALKEKNAQTALEVAQARLRQAIEVGALYLWDVDPSTNERRYEEHVARLLGFKTPQKITEAMFVAATAPPDRAIEEEALARALTPPGEVVSWTIRINGVDGVQRVVFASGHSFFSEGGVLAAFVGVLRDITEVTRQRSSAEDRALFAEQMVGIVSHDLRNPLSAILMGTKLLARSELEPGKIRVLGHVSDSAERAQRLIEELLDFTMARVGPGLSVSRESIDVHKVVASVVDELSLAFPARRIVHRKRIEGHCKADADRLAQLVGNLVANALAYGDADGEVTVESNCVDGLIQVSVHNHGDAIPEEKIMSLFEPMTRGEQGVGELRSVGLGLYIVREIARAHGGEVTVSSTADEGTTFTVSFPPDLPCG</sequence>
<dbReference type="Pfam" id="PF02518">
    <property type="entry name" value="HATPase_c"/>
    <property type="match status" value="1"/>
</dbReference>
<evidence type="ECO:0000256" key="6">
    <source>
        <dbReference type="ARBA" id="ARBA00023136"/>
    </source>
</evidence>
<dbReference type="InterPro" id="IPR005467">
    <property type="entry name" value="His_kinase_dom"/>
</dbReference>
<dbReference type="CDD" id="cd00075">
    <property type="entry name" value="HATPase"/>
    <property type="match status" value="1"/>
</dbReference>
<dbReference type="InterPro" id="IPR003594">
    <property type="entry name" value="HATPase_dom"/>
</dbReference>
<dbReference type="SMART" id="SM00091">
    <property type="entry name" value="PAS"/>
    <property type="match status" value="2"/>
</dbReference>
<dbReference type="SMART" id="SM00387">
    <property type="entry name" value="HATPase_c"/>
    <property type="match status" value="1"/>
</dbReference>
<gene>
    <name evidence="11" type="ORF">QTH91_09550</name>
</gene>
<keyword evidence="4" id="KW-0808">Transferase</keyword>
<name>A0ABT7NA32_9BURK</name>
<accession>A0ABT7NA32</accession>
<dbReference type="SUPFAM" id="SSF55874">
    <property type="entry name" value="ATPase domain of HSP90 chaperone/DNA topoisomerase II/histidine kinase"/>
    <property type="match status" value="1"/>
</dbReference>
<dbReference type="InterPro" id="IPR036890">
    <property type="entry name" value="HATPase_C_sf"/>
</dbReference>
<evidence type="ECO:0000256" key="5">
    <source>
        <dbReference type="ARBA" id="ARBA00022777"/>
    </source>
</evidence>
<dbReference type="RefSeq" id="WP_286659844.1">
    <property type="nucleotide sequence ID" value="NZ_JASZYV010000002.1"/>
</dbReference>
<proteinExistence type="predicted"/>
<dbReference type="PROSITE" id="PS50109">
    <property type="entry name" value="HIS_KIN"/>
    <property type="match status" value="1"/>
</dbReference>
<evidence type="ECO:0000256" key="2">
    <source>
        <dbReference type="ARBA" id="ARBA00012438"/>
    </source>
</evidence>
<feature type="coiled-coil region" evidence="7">
    <location>
        <begin position="123"/>
        <end position="157"/>
    </location>
</feature>
<keyword evidence="7" id="KW-0175">Coiled coil</keyword>
<evidence type="ECO:0000259" key="9">
    <source>
        <dbReference type="PROSITE" id="PS50112"/>
    </source>
</evidence>
<dbReference type="CDD" id="cd00082">
    <property type="entry name" value="HisKA"/>
    <property type="match status" value="1"/>
</dbReference>
<dbReference type="InterPro" id="IPR003661">
    <property type="entry name" value="HisK_dim/P_dom"/>
</dbReference>
<dbReference type="SUPFAM" id="SSF55785">
    <property type="entry name" value="PYP-like sensor domain (PAS domain)"/>
    <property type="match status" value="2"/>
</dbReference>
<dbReference type="InterPro" id="IPR036097">
    <property type="entry name" value="HisK_dim/P_sf"/>
</dbReference>
<keyword evidence="6" id="KW-0472">Membrane</keyword>
<dbReference type="EMBL" id="JASZYV010000002">
    <property type="protein sequence ID" value="MDM0044725.1"/>
    <property type="molecule type" value="Genomic_DNA"/>
</dbReference>
<dbReference type="InterPro" id="IPR000014">
    <property type="entry name" value="PAS"/>
</dbReference>
<dbReference type="PANTHER" id="PTHR42878">
    <property type="entry name" value="TWO-COMPONENT HISTIDINE KINASE"/>
    <property type="match status" value="1"/>
</dbReference>
<comment type="caution">
    <text evidence="11">The sequence shown here is derived from an EMBL/GenBank/DDBJ whole genome shotgun (WGS) entry which is preliminary data.</text>
</comment>
<dbReference type="EC" id="2.7.13.3" evidence="2"/>
<evidence type="ECO:0000259" key="8">
    <source>
        <dbReference type="PROSITE" id="PS50109"/>
    </source>
</evidence>
<comment type="catalytic activity">
    <reaction evidence="1">
        <text>ATP + protein L-histidine = ADP + protein N-phospho-L-histidine.</text>
        <dbReference type="EC" id="2.7.13.3"/>
    </reaction>
</comment>
<keyword evidence="12" id="KW-1185">Reference proteome</keyword>
<feature type="domain" description="PAC" evidence="10">
    <location>
        <begin position="229"/>
        <end position="281"/>
    </location>
</feature>
<dbReference type="PROSITE" id="PS50112">
    <property type="entry name" value="PAS"/>
    <property type="match status" value="1"/>
</dbReference>
<evidence type="ECO:0000256" key="1">
    <source>
        <dbReference type="ARBA" id="ARBA00000085"/>
    </source>
</evidence>
<dbReference type="Gene3D" id="3.30.450.20">
    <property type="entry name" value="PAS domain"/>
    <property type="match status" value="2"/>
</dbReference>
<dbReference type="PROSITE" id="PS50113">
    <property type="entry name" value="PAC"/>
    <property type="match status" value="1"/>
</dbReference>
<organism evidence="11 12">
    <name type="scientific">Variovorax dokdonensis</name>
    <dbReference type="NCBI Taxonomy" id="344883"/>
    <lineage>
        <taxon>Bacteria</taxon>
        <taxon>Pseudomonadati</taxon>
        <taxon>Pseudomonadota</taxon>
        <taxon>Betaproteobacteria</taxon>
        <taxon>Burkholderiales</taxon>
        <taxon>Comamonadaceae</taxon>
        <taxon>Variovorax</taxon>
    </lineage>
</organism>
<dbReference type="InterPro" id="IPR004358">
    <property type="entry name" value="Sig_transdc_His_kin-like_C"/>
</dbReference>
<evidence type="ECO:0000256" key="7">
    <source>
        <dbReference type="SAM" id="Coils"/>
    </source>
</evidence>
<reference evidence="11" key="1">
    <citation type="submission" date="2023-06" db="EMBL/GenBank/DDBJ databases">
        <authorList>
            <person name="Jiang Y."/>
            <person name="Liu Q."/>
        </authorList>
    </citation>
    <scope>NUCLEOTIDE SEQUENCE</scope>
    <source>
        <strain evidence="11">CGMCC 1.12089</strain>
    </source>
</reference>
<feature type="domain" description="PAS" evidence="9">
    <location>
        <begin position="13"/>
        <end position="59"/>
    </location>
</feature>
<dbReference type="CDD" id="cd00130">
    <property type="entry name" value="PAS"/>
    <property type="match status" value="1"/>
</dbReference>
<dbReference type="Proteomes" id="UP001174908">
    <property type="component" value="Unassembled WGS sequence"/>
</dbReference>